<evidence type="ECO:0000313" key="1">
    <source>
        <dbReference type="EMBL" id="KAH1082546.1"/>
    </source>
</evidence>
<keyword evidence="2" id="KW-1185">Reference proteome</keyword>
<sequence>MKIVKRRLRNRMEDDFFLSTYLVTYIEKEIAWESSTYSIIDEFDLMKKLTVQFRMLSIEK</sequence>
<dbReference type="AlphaFoldDB" id="A0A9D3VGY4"/>
<dbReference type="OrthoDB" id="1720431at2759"/>
<accession>A0A9D3VGY4</accession>
<feature type="non-terminal residue" evidence="1">
    <location>
        <position position="1"/>
    </location>
</feature>
<dbReference type="EMBL" id="JAIQCV010000007">
    <property type="protein sequence ID" value="KAH1082546.1"/>
    <property type="molecule type" value="Genomic_DNA"/>
</dbReference>
<name>A0A9D3VGY4_9ROSI</name>
<proteinExistence type="predicted"/>
<reference evidence="1 2" key="1">
    <citation type="journal article" date="2021" name="Plant Biotechnol. J.">
        <title>Multi-omics assisted identification of the key and species-specific regulatory components of drought-tolerant mechanisms in Gossypium stocksii.</title>
        <authorList>
            <person name="Yu D."/>
            <person name="Ke L."/>
            <person name="Zhang D."/>
            <person name="Wu Y."/>
            <person name="Sun Y."/>
            <person name="Mei J."/>
            <person name="Sun J."/>
            <person name="Sun Y."/>
        </authorList>
    </citation>
    <scope>NUCLEOTIDE SEQUENCE [LARGE SCALE GENOMIC DNA]</scope>
    <source>
        <strain evidence="2">cv. E1</strain>
        <tissue evidence="1">Leaf</tissue>
    </source>
</reference>
<protein>
    <submittedName>
        <fullName evidence="1">Uncharacterized protein</fullName>
    </submittedName>
</protein>
<dbReference type="Proteomes" id="UP000828251">
    <property type="component" value="Unassembled WGS sequence"/>
</dbReference>
<evidence type="ECO:0000313" key="2">
    <source>
        <dbReference type="Proteomes" id="UP000828251"/>
    </source>
</evidence>
<comment type="caution">
    <text evidence="1">The sequence shown here is derived from an EMBL/GenBank/DDBJ whole genome shotgun (WGS) entry which is preliminary data.</text>
</comment>
<gene>
    <name evidence="1" type="ORF">J1N35_022307</name>
</gene>
<organism evidence="1 2">
    <name type="scientific">Gossypium stocksii</name>
    <dbReference type="NCBI Taxonomy" id="47602"/>
    <lineage>
        <taxon>Eukaryota</taxon>
        <taxon>Viridiplantae</taxon>
        <taxon>Streptophyta</taxon>
        <taxon>Embryophyta</taxon>
        <taxon>Tracheophyta</taxon>
        <taxon>Spermatophyta</taxon>
        <taxon>Magnoliopsida</taxon>
        <taxon>eudicotyledons</taxon>
        <taxon>Gunneridae</taxon>
        <taxon>Pentapetalae</taxon>
        <taxon>rosids</taxon>
        <taxon>malvids</taxon>
        <taxon>Malvales</taxon>
        <taxon>Malvaceae</taxon>
        <taxon>Malvoideae</taxon>
        <taxon>Gossypium</taxon>
    </lineage>
</organism>